<feature type="domain" description="Glycosyltransferase subfamily 4-like N-terminal" evidence="2">
    <location>
        <begin position="3"/>
        <end position="146"/>
    </location>
</feature>
<sequence>WELWRRLPAEDFYVYTTPFQSDREFDSEQHFRTVRSTNKVLLPTPNINRNVQKLLKDIEAELIVWDPAFPLALSAPRSRIPYALVLHGAELAIPGKIPIVKSLLANTLKKASLVICAGNYPAEEAENTAKQSLPIAIIPPGVDVERFRPASSLEKEKIRKDFEIPNASPVLLALTRLVPRKGIDVLIEAVKILKKDYPELLLLIGGTGRDLQRLKDLAKDSEKSIRFLGEISEGVLPELYRASDIFCMPCRSRWGGLEQEGFGIVFLEAAASGIPQIAGKSGGSADAVSNNETGLIIDNPKDPRQLAKLIETLLQDSEK</sequence>
<dbReference type="EMBL" id="UINC01122904">
    <property type="protein sequence ID" value="SVC99009.1"/>
    <property type="molecule type" value="Genomic_DNA"/>
</dbReference>
<accession>A0A382RMV0</accession>
<name>A0A382RMV0_9ZZZZ</name>
<gene>
    <name evidence="3" type="ORF">METZ01_LOCUS351863</name>
</gene>
<reference evidence="3" key="1">
    <citation type="submission" date="2018-05" db="EMBL/GenBank/DDBJ databases">
        <authorList>
            <person name="Lanie J.A."/>
            <person name="Ng W.-L."/>
            <person name="Kazmierczak K.M."/>
            <person name="Andrzejewski T.M."/>
            <person name="Davidsen T.M."/>
            <person name="Wayne K.J."/>
            <person name="Tettelin H."/>
            <person name="Glass J.I."/>
            <person name="Rusch D."/>
            <person name="Podicherti R."/>
            <person name="Tsui H.-C.T."/>
            <person name="Winkler M.E."/>
        </authorList>
    </citation>
    <scope>NUCLEOTIDE SEQUENCE</scope>
</reference>
<protein>
    <recommendedName>
        <fullName evidence="4">Glycosyl transferase family 1 domain-containing protein</fullName>
    </recommendedName>
</protein>
<feature type="non-terminal residue" evidence="3">
    <location>
        <position position="319"/>
    </location>
</feature>
<feature type="domain" description="Glycosyl transferase family 1" evidence="1">
    <location>
        <begin position="155"/>
        <end position="319"/>
    </location>
</feature>
<dbReference type="CDD" id="cd03801">
    <property type="entry name" value="GT4_PimA-like"/>
    <property type="match status" value="1"/>
</dbReference>
<evidence type="ECO:0000259" key="1">
    <source>
        <dbReference type="Pfam" id="PF00534"/>
    </source>
</evidence>
<dbReference type="PANTHER" id="PTHR45947">
    <property type="entry name" value="SULFOQUINOVOSYL TRANSFERASE SQD2"/>
    <property type="match status" value="1"/>
</dbReference>
<dbReference type="Gene3D" id="3.40.50.2000">
    <property type="entry name" value="Glycogen Phosphorylase B"/>
    <property type="match status" value="2"/>
</dbReference>
<evidence type="ECO:0008006" key="4">
    <source>
        <dbReference type="Google" id="ProtNLM"/>
    </source>
</evidence>
<dbReference type="InterPro" id="IPR050194">
    <property type="entry name" value="Glycosyltransferase_grp1"/>
</dbReference>
<dbReference type="InterPro" id="IPR028098">
    <property type="entry name" value="Glyco_trans_4-like_N"/>
</dbReference>
<dbReference type="InterPro" id="IPR001296">
    <property type="entry name" value="Glyco_trans_1"/>
</dbReference>
<organism evidence="3">
    <name type="scientific">marine metagenome</name>
    <dbReference type="NCBI Taxonomy" id="408172"/>
    <lineage>
        <taxon>unclassified sequences</taxon>
        <taxon>metagenomes</taxon>
        <taxon>ecological metagenomes</taxon>
    </lineage>
</organism>
<evidence type="ECO:0000259" key="2">
    <source>
        <dbReference type="Pfam" id="PF13439"/>
    </source>
</evidence>
<evidence type="ECO:0000313" key="3">
    <source>
        <dbReference type="EMBL" id="SVC99009.1"/>
    </source>
</evidence>
<proteinExistence type="predicted"/>
<dbReference type="SUPFAM" id="SSF53756">
    <property type="entry name" value="UDP-Glycosyltransferase/glycogen phosphorylase"/>
    <property type="match status" value="1"/>
</dbReference>
<dbReference type="Pfam" id="PF13439">
    <property type="entry name" value="Glyco_transf_4"/>
    <property type="match status" value="1"/>
</dbReference>
<dbReference type="GO" id="GO:0016758">
    <property type="term" value="F:hexosyltransferase activity"/>
    <property type="evidence" value="ECO:0007669"/>
    <property type="project" value="TreeGrafter"/>
</dbReference>
<dbReference type="AlphaFoldDB" id="A0A382RMV0"/>
<dbReference type="PANTHER" id="PTHR45947:SF3">
    <property type="entry name" value="SULFOQUINOVOSYL TRANSFERASE SQD2"/>
    <property type="match status" value="1"/>
</dbReference>
<feature type="non-terminal residue" evidence="3">
    <location>
        <position position="1"/>
    </location>
</feature>
<dbReference type="Pfam" id="PF00534">
    <property type="entry name" value="Glycos_transf_1"/>
    <property type="match status" value="1"/>
</dbReference>